<name>A0AAV4B3I3_9GAST</name>
<reference evidence="1 2" key="1">
    <citation type="journal article" date="2021" name="Elife">
        <title>Chloroplast acquisition without the gene transfer in kleptoplastic sea slugs, Plakobranchus ocellatus.</title>
        <authorList>
            <person name="Maeda T."/>
            <person name="Takahashi S."/>
            <person name="Yoshida T."/>
            <person name="Shimamura S."/>
            <person name="Takaki Y."/>
            <person name="Nagai Y."/>
            <person name="Toyoda A."/>
            <person name="Suzuki Y."/>
            <person name="Arimoto A."/>
            <person name="Ishii H."/>
            <person name="Satoh N."/>
            <person name="Nishiyama T."/>
            <person name="Hasebe M."/>
            <person name="Maruyama T."/>
            <person name="Minagawa J."/>
            <person name="Obokata J."/>
            <person name="Shigenobu S."/>
        </authorList>
    </citation>
    <scope>NUCLEOTIDE SEQUENCE [LARGE SCALE GENOMIC DNA]</scope>
</reference>
<comment type="caution">
    <text evidence="1">The sequence shown here is derived from an EMBL/GenBank/DDBJ whole genome shotgun (WGS) entry which is preliminary data.</text>
</comment>
<evidence type="ECO:0000313" key="2">
    <source>
        <dbReference type="Proteomes" id="UP000735302"/>
    </source>
</evidence>
<dbReference type="AlphaFoldDB" id="A0AAV4B3I3"/>
<accession>A0AAV4B3I3</accession>
<gene>
    <name evidence="1" type="ORF">PoB_004169500</name>
</gene>
<evidence type="ECO:0000313" key="1">
    <source>
        <dbReference type="EMBL" id="GFO15190.1"/>
    </source>
</evidence>
<dbReference type="Proteomes" id="UP000735302">
    <property type="component" value="Unassembled WGS sequence"/>
</dbReference>
<sequence length="173" mass="19438">MANSSRSKRLRSQSLVVLIWLFYQLIFGPSITVCTSELSNFVKLRNRIFICESDSLLLKSSSSTYLECARKCKGQADCTVFTFTPYTARRQSTGLNLGTCAWCPANNIVNVSHTATGPQFKTWYNVLDNVVQWQNFTKLEIPGALSVGRYLIAYGRIPDPAPDLTRVTIFSSY</sequence>
<evidence type="ECO:0008006" key="3">
    <source>
        <dbReference type="Google" id="ProtNLM"/>
    </source>
</evidence>
<dbReference type="EMBL" id="BLXT01004603">
    <property type="protein sequence ID" value="GFO15190.1"/>
    <property type="molecule type" value="Genomic_DNA"/>
</dbReference>
<proteinExistence type="predicted"/>
<organism evidence="1 2">
    <name type="scientific">Plakobranchus ocellatus</name>
    <dbReference type="NCBI Taxonomy" id="259542"/>
    <lineage>
        <taxon>Eukaryota</taxon>
        <taxon>Metazoa</taxon>
        <taxon>Spiralia</taxon>
        <taxon>Lophotrochozoa</taxon>
        <taxon>Mollusca</taxon>
        <taxon>Gastropoda</taxon>
        <taxon>Heterobranchia</taxon>
        <taxon>Euthyneura</taxon>
        <taxon>Panpulmonata</taxon>
        <taxon>Sacoglossa</taxon>
        <taxon>Placobranchoidea</taxon>
        <taxon>Plakobranchidae</taxon>
        <taxon>Plakobranchus</taxon>
    </lineage>
</organism>
<protein>
    <recommendedName>
        <fullName evidence="3">Apple domain-containing protein</fullName>
    </recommendedName>
</protein>
<keyword evidence="2" id="KW-1185">Reference proteome</keyword>